<feature type="domain" description="Tripartite ATP-independent periplasmic transporters DctQ component" evidence="10">
    <location>
        <begin position="24"/>
        <end position="154"/>
    </location>
</feature>
<evidence type="ECO:0000256" key="3">
    <source>
        <dbReference type="ARBA" id="ARBA00022475"/>
    </source>
</evidence>
<dbReference type="GO" id="GO:0005886">
    <property type="term" value="C:plasma membrane"/>
    <property type="evidence" value="ECO:0007669"/>
    <property type="project" value="UniProtKB-SubCell"/>
</dbReference>
<dbReference type="EMBL" id="NEVP01000004">
    <property type="protein sequence ID" value="OZI53826.1"/>
    <property type="molecule type" value="Genomic_DNA"/>
</dbReference>
<dbReference type="Proteomes" id="UP000216913">
    <property type="component" value="Unassembled WGS sequence"/>
</dbReference>
<keyword evidence="12" id="KW-1185">Reference proteome</keyword>
<comment type="subcellular location">
    <subcellularLocation>
        <location evidence="1 9">Cell inner membrane</location>
        <topology evidence="1 9">Multi-pass membrane protein</topology>
    </subcellularLocation>
</comment>
<gene>
    <name evidence="11" type="ORF">CAL25_07690</name>
</gene>
<evidence type="ECO:0000259" key="10">
    <source>
        <dbReference type="Pfam" id="PF04290"/>
    </source>
</evidence>
<keyword evidence="6 9" id="KW-1133">Transmembrane helix</keyword>
<keyword evidence="5 9" id="KW-0812">Transmembrane</keyword>
<feature type="transmembrane region" description="Helical" evidence="9">
    <location>
        <begin position="12"/>
        <end position="33"/>
    </location>
</feature>
<dbReference type="GO" id="GO:0022857">
    <property type="term" value="F:transmembrane transporter activity"/>
    <property type="evidence" value="ECO:0007669"/>
    <property type="project" value="UniProtKB-UniRule"/>
</dbReference>
<keyword evidence="4 9" id="KW-0997">Cell inner membrane</keyword>
<evidence type="ECO:0000256" key="1">
    <source>
        <dbReference type="ARBA" id="ARBA00004429"/>
    </source>
</evidence>
<dbReference type="InterPro" id="IPR007387">
    <property type="entry name" value="TRAP_DctQ"/>
</dbReference>
<proteinExistence type="inferred from homology"/>
<dbReference type="GO" id="GO:0015740">
    <property type="term" value="P:C4-dicarboxylate transport"/>
    <property type="evidence" value="ECO:0007669"/>
    <property type="project" value="TreeGrafter"/>
</dbReference>
<comment type="function">
    <text evidence="9">Part of the tripartite ATP-independent periplasmic (TRAP) transport system.</text>
</comment>
<dbReference type="OrthoDB" id="26202at2"/>
<comment type="caution">
    <text evidence="11">The sequence shown here is derived from an EMBL/GenBank/DDBJ whole genome shotgun (WGS) entry which is preliminary data.</text>
</comment>
<accession>A0A261TVX3</accession>
<comment type="subunit">
    <text evidence="9">The complex comprises the extracytoplasmic solute receptor protein and the two transmembrane proteins.</text>
</comment>
<sequence>MRRFLDTLYGAAGLLAGFCTIGVLVSVLAAILARQFEWNIPGTDAYAGYFMAAAGFLSLASTFKHGEHIRVTLLLNSLKPGASRGLDIFALAAGVLLAAAFAFFSVKLTLDSHTFNDVSTSNDATPLWIPQLSMAIGTVLFFIALVDELVRRIRGHAAPTSQQTYE</sequence>
<evidence type="ECO:0000256" key="5">
    <source>
        <dbReference type="ARBA" id="ARBA00022692"/>
    </source>
</evidence>
<dbReference type="PANTHER" id="PTHR35011:SF10">
    <property type="entry name" value="TRAP TRANSPORTER SMALL PERMEASE PROTEIN"/>
    <property type="match status" value="1"/>
</dbReference>
<keyword evidence="2 9" id="KW-0813">Transport</keyword>
<feature type="transmembrane region" description="Helical" evidence="9">
    <location>
        <begin position="84"/>
        <end position="106"/>
    </location>
</feature>
<keyword evidence="3" id="KW-1003">Cell membrane</keyword>
<reference evidence="11 12" key="1">
    <citation type="submission" date="2017-05" db="EMBL/GenBank/DDBJ databases">
        <title>Complete and WGS of Bordetella genogroups.</title>
        <authorList>
            <person name="Spilker T."/>
            <person name="LiPuma J."/>
        </authorList>
    </citation>
    <scope>NUCLEOTIDE SEQUENCE [LARGE SCALE GENOMIC DNA]</scope>
    <source>
        <strain evidence="11 12">AU10456</strain>
    </source>
</reference>
<protein>
    <recommendedName>
        <fullName evidence="9">TRAP transporter small permease protein</fullName>
    </recommendedName>
</protein>
<name>A0A261TVX3_9BORD</name>
<dbReference type="InterPro" id="IPR055348">
    <property type="entry name" value="DctQ"/>
</dbReference>
<evidence type="ECO:0000256" key="7">
    <source>
        <dbReference type="ARBA" id="ARBA00023136"/>
    </source>
</evidence>
<evidence type="ECO:0000313" key="12">
    <source>
        <dbReference type="Proteomes" id="UP000216913"/>
    </source>
</evidence>
<evidence type="ECO:0000313" key="11">
    <source>
        <dbReference type="EMBL" id="OZI53826.1"/>
    </source>
</evidence>
<dbReference type="PANTHER" id="PTHR35011">
    <property type="entry name" value="2,3-DIKETO-L-GULONATE TRAP TRANSPORTER SMALL PERMEASE PROTEIN YIAM"/>
    <property type="match status" value="1"/>
</dbReference>
<evidence type="ECO:0000256" key="9">
    <source>
        <dbReference type="RuleBase" id="RU369079"/>
    </source>
</evidence>
<evidence type="ECO:0000256" key="8">
    <source>
        <dbReference type="ARBA" id="ARBA00038436"/>
    </source>
</evidence>
<dbReference type="AlphaFoldDB" id="A0A261TVX3"/>
<evidence type="ECO:0000256" key="4">
    <source>
        <dbReference type="ARBA" id="ARBA00022519"/>
    </source>
</evidence>
<organism evidence="11 12">
    <name type="scientific">Bordetella genomosp. 5</name>
    <dbReference type="NCBI Taxonomy" id="1395608"/>
    <lineage>
        <taxon>Bacteria</taxon>
        <taxon>Pseudomonadati</taxon>
        <taxon>Pseudomonadota</taxon>
        <taxon>Betaproteobacteria</taxon>
        <taxon>Burkholderiales</taxon>
        <taxon>Alcaligenaceae</taxon>
        <taxon>Bordetella</taxon>
    </lineage>
</organism>
<dbReference type="RefSeq" id="WP_094799329.1">
    <property type="nucleotide sequence ID" value="NZ_NEVP01000004.1"/>
</dbReference>
<keyword evidence="7 9" id="KW-0472">Membrane</keyword>
<feature type="transmembrane region" description="Helical" evidence="9">
    <location>
        <begin position="45"/>
        <end position="63"/>
    </location>
</feature>
<evidence type="ECO:0000256" key="6">
    <source>
        <dbReference type="ARBA" id="ARBA00022989"/>
    </source>
</evidence>
<evidence type="ECO:0000256" key="2">
    <source>
        <dbReference type="ARBA" id="ARBA00022448"/>
    </source>
</evidence>
<feature type="transmembrane region" description="Helical" evidence="9">
    <location>
        <begin position="126"/>
        <end position="146"/>
    </location>
</feature>
<dbReference type="Pfam" id="PF04290">
    <property type="entry name" value="DctQ"/>
    <property type="match status" value="1"/>
</dbReference>
<comment type="similarity">
    <text evidence="8 9">Belongs to the TRAP transporter small permease family.</text>
</comment>